<feature type="compositionally biased region" description="Pro residues" evidence="2">
    <location>
        <begin position="652"/>
        <end position="663"/>
    </location>
</feature>
<evidence type="ECO:0000313" key="4">
    <source>
        <dbReference type="Proteomes" id="UP000505210"/>
    </source>
</evidence>
<dbReference type="RefSeq" id="WP_172353260.1">
    <property type="nucleotide sequence ID" value="NZ_CP053661.1"/>
</dbReference>
<dbReference type="Proteomes" id="UP000505210">
    <property type="component" value="Chromosome"/>
</dbReference>
<feature type="compositionally biased region" description="Low complexity" evidence="2">
    <location>
        <begin position="34"/>
        <end position="51"/>
    </location>
</feature>
<proteinExistence type="predicted"/>
<feature type="compositionally biased region" description="Low complexity" evidence="2">
    <location>
        <begin position="679"/>
        <end position="688"/>
    </location>
</feature>
<feature type="region of interest" description="Disordered" evidence="2">
    <location>
        <begin position="437"/>
        <end position="456"/>
    </location>
</feature>
<keyword evidence="4" id="KW-1185">Reference proteome</keyword>
<feature type="compositionally biased region" description="Polar residues" evidence="2">
    <location>
        <begin position="60"/>
        <end position="69"/>
    </location>
</feature>
<feature type="region of interest" description="Disordered" evidence="2">
    <location>
        <begin position="109"/>
        <end position="163"/>
    </location>
</feature>
<dbReference type="AlphaFoldDB" id="A0A6M8B357"/>
<feature type="region of interest" description="Disordered" evidence="2">
    <location>
        <begin position="1"/>
        <end position="79"/>
    </location>
</feature>
<feature type="region of interest" description="Disordered" evidence="2">
    <location>
        <begin position="607"/>
        <end position="665"/>
    </location>
</feature>
<feature type="region of interest" description="Disordered" evidence="2">
    <location>
        <begin position="679"/>
        <end position="702"/>
    </location>
</feature>
<gene>
    <name evidence="3" type="ORF">HPC62_00360</name>
</gene>
<evidence type="ECO:0000256" key="2">
    <source>
        <dbReference type="SAM" id="MobiDB-lite"/>
    </source>
</evidence>
<protein>
    <submittedName>
        <fullName evidence="3">Uncharacterized protein</fullName>
    </submittedName>
</protein>
<dbReference type="KEGG" id="theu:HPC62_00360"/>
<evidence type="ECO:0000313" key="3">
    <source>
        <dbReference type="EMBL" id="QKD80828.1"/>
    </source>
</evidence>
<accession>A0A6M8B357</accession>
<dbReference type="EMBL" id="CP053661">
    <property type="protein sequence ID" value="QKD80828.1"/>
    <property type="molecule type" value="Genomic_DNA"/>
</dbReference>
<evidence type="ECO:0000256" key="1">
    <source>
        <dbReference type="SAM" id="Coils"/>
    </source>
</evidence>
<feature type="compositionally biased region" description="Polar residues" evidence="2">
    <location>
        <begin position="112"/>
        <end position="132"/>
    </location>
</feature>
<keyword evidence="1" id="KW-0175">Coiled coil</keyword>
<organism evidence="3 4">
    <name type="scientific">Thermoleptolyngbya sichuanensis A183</name>
    <dbReference type="NCBI Taxonomy" id="2737172"/>
    <lineage>
        <taxon>Bacteria</taxon>
        <taxon>Bacillati</taxon>
        <taxon>Cyanobacteriota</taxon>
        <taxon>Cyanophyceae</taxon>
        <taxon>Oculatellales</taxon>
        <taxon>Oculatellaceae</taxon>
        <taxon>Thermoleptolyngbya</taxon>
        <taxon>Thermoleptolyngbya sichuanensis</taxon>
    </lineage>
</organism>
<feature type="compositionally biased region" description="Low complexity" evidence="2">
    <location>
        <begin position="133"/>
        <end position="151"/>
    </location>
</feature>
<feature type="coiled-coil region" evidence="1">
    <location>
        <begin position="195"/>
        <end position="312"/>
    </location>
</feature>
<feature type="region of interest" description="Disordered" evidence="2">
    <location>
        <begin position="343"/>
        <end position="362"/>
    </location>
</feature>
<feature type="compositionally biased region" description="Polar residues" evidence="2">
    <location>
        <begin position="1"/>
        <end position="17"/>
    </location>
</feature>
<sequence>MSEPNSSQNEQAQNSVNPPSPSSWFAGWAEFSTDPPVEAAPESVPADPDVPNRVHHVPSNVPTVSNPEAASSPVGSWEEWQPVNFPNAISADAIERQSVYCEAAYGEAASPQVGQPQSGRSQPGRSHFIQPQRNTESRNPSSPNTSPNAAPQSGQSVPPTTRRIVPERPSWDVVAPAASEPEAASPSVADLISLIQELNQCNNALLDRVSMLEDALEQQQARAATAIAADQVQTTIQPLEQQIVQLTEQLEATQQLSHRQQVLAETVTQELALSRERIMQLEQENQLAQQRYEEQAQRLAHSEALVRDLQTRLQRQQRYTLQFKAALERCLEVPAALLDTPGEAIAQPTPQSTPQPWQSPPAAELLSAPSLLPKAATIRPWSAESAESTVPPKLVNVLANQPENAEETAAWLGDVVSADALLPNALLSNEAEQGRVSLPGSSLAQGGIAQEGTDPDLINAEGTESVAPLDEGSDAATVTTNVIAFQFGAGASHSRPAAAGASPALDPTNAAALELNPQASAELRAADLSAAELSAAELSVADNVRSLFREFTDLVNEVGSAPSTDPNAETSLWQDLAKLVEVSAEDLVQAGLIDQLAALSTEAIAPDGEIHPTQPAGDPSPNTPPPALHGAEESQLQPPSDNSVSRSAASAPIPPMPPRPVPVQPKLLTMPFEAHRWAATAAESAAPARPDRSNPEATGSEAAANLAPVVYPTRPSKKLSSLAAIDLPNFPK</sequence>
<reference evidence="3 4" key="1">
    <citation type="submission" date="2020-05" db="EMBL/GenBank/DDBJ databases">
        <title>Complete genome sequence of of a novel Thermoleptolyngbya strain isolated from hot springs of Ganzi, Sichuan China.</title>
        <authorList>
            <person name="Tang J."/>
            <person name="Daroch M."/>
            <person name="Li L."/>
            <person name="Waleron K."/>
            <person name="Waleron M."/>
            <person name="Waleron M."/>
        </authorList>
    </citation>
    <scope>NUCLEOTIDE SEQUENCE [LARGE SCALE GENOMIC DNA]</scope>
    <source>
        <strain evidence="3 4">PKUAC-SCTA183</strain>
    </source>
</reference>
<name>A0A6M8B357_9CYAN</name>